<keyword evidence="2" id="KW-1185">Reference proteome</keyword>
<sequence>MAHRVKRWRCGFQALRWAAASLLRAEKALRPLSAAAELPRLAAALEQHVRGQAASQAA</sequence>
<name>A0ABZ1BRB8_9FIRM</name>
<dbReference type="EMBL" id="CP141614">
    <property type="protein sequence ID" value="WRP15239.1"/>
    <property type="molecule type" value="Genomic_DNA"/>
</dbReference>
<dbReference type="Proteomes" id="UP001333102">
    <property type="component" value="Chromosome"/>
</dbReference>
<evidence type="ECO:0000313" key="1">
    <source>
        <dbReference type="EMBL" id="WRP15239.1"/>
    </source>
</evidence>
<organism evidence="1 2">
    <name type="scientific">Geochorda subterranea</name>
    <dbReference type="NCBI Taxonomy" id="3109564"/>
    <lineage>
        <taxon>Bacteria</taxon>
        <taxon>Bacillati</taxon>
        <taxon>Bacillota</taxon>
        <taxon>Limnochordia</taxon>
        <taxon>Limnochordales</taxon>
        <taxon>Geochordaceae</taxon>
        <taxon>Geochorda</taxon>
    </lineage>
</organism>
<accession>A0ABZ1BRB8</accession>
<evidence type="ECO:0000313" key="2">
    <source>
        <dbReference type="Proteomes" id="UP001333102"/>
    </source>
</evidence>
<reference evidence="2" key="1">
    <citation type="submission" date="2023-12" db="EMBL/GenBank/DDBJ databases">
        <title>Novel isolates from deep terrestrial aquifers shed light on the physiology and ecology of the class Limnochordia.</title>
        <authorList>
            <person name="Karnachuk O.V."/>
            <person name="Lukina A.P."/>
            <person name="Avakyan M.R."/>
            <person name="Kadnikov V."/>
            <person name="Begmatov S."/>
            <person name="Beletsky A.V."/>
            <person name="Mardanov A.V."/>
            <person name="Ravin N.V."/>
        </authorList>
    </citation>
    <scope>NUCLEOTIDE SEQUENCE [LARGE SCALE GENOMIC DNA]</scope>
    <source>
        <strain evidence="2">LN</strain>
    </source>
</reference>
<protein>
    <submittedName>
        <fullName evidence="1">Uncharacterized protein</fullName>
    </submittedName>
</protein>
<proteinExistence type="predicted"/>
<dbReference type="RefSeq" id="WP_324669635.1">
    <property type="nucleotide sequence ID" value="NZ_CP141614.1"/>
</dbReference>
<gene>
    <name evidence="1" type="ORF">VLY81_03460</name>
</gene>